<evidence type="ECO:0000256" key="3">
    <source>
        <dbReference type="ARBA" id="ARBA00022989"/>
    </source>
</evidence>
<keyword evidence="8" id="KW-1185">Reference proteome</keyword>
<evidence type="ECO:0000256" key="5">
    <source>
        <dbReference type="SAM" id="Phobius"/>
    </source>
</evidence>
<feature type="domain" description="Peptidase S54 rhomboid" evidence="6">
    <location>
        <begin position="45"/>
        <end position="176"/>
    </location>
</feature>
<name>A0ABX7BAY5_9PROT</name>
<evidence type="ECO:0000313" key="8">
    <source>
        <dbReference type="Proteomes" id="UP000595197"/>
    </source>
</evidence>
<protein>
    <submittedName>
        <fullName evidence="7">Rhomboid family intramembrane serine protease</fullName>
    </submittedName>
</protein>
<evidence type="ECO:0000256" key="4">
    <source>
        <dbReference type="ARBA" id="ARBA00023136"/>
    </source>
</evidence>
<feature type="transmembrane region" description="Helical" evidence="5">
    <location>
        <begin position="6"/>
        <end position="26"/>
    </location>
</feature>
<reference evidence="7" key="1">
    <citation type="submission" date="2021-02" db="EMBL/GenBank/DDBJ databases">
        <title>Skermanella TT6 skin isolate.</title>
        <authorList>
            <person name="Lee K."/>
            <person name="Ganzorig M."/>
        </authorList>
    </citation>
    <scope>NUCLEOTIDE SEQUENCE</scope>
    <source>
        <strain evidence="7">TT6</strain>
    </source>
</reference>
<gene>
    <name evidence="7" type="ORF">IGS68_08790</name>
</gene>
<keyword evidence="7" id="KW-0378">Hydrolase</keyword>
<accession>A0ABX7BAY5</accession>
<dbReference type="PANTHER" id="PTHR43066">
    <property type="entry name" value="RHOMBOID-RELATED PROTEIN"/>
    <property type="match status" value="1"/>
</dbReference>
<evidence type="ECO:0000313" key="7">
    <source>
        <dbReference type="EMBL" id="QQP91283.1"/>
    </source>
</evidence>
<sequence>MPRIELNAPVTVCYTLAAVAATVLPVQGKLAIHGPIRPWDGDFLISLMTWTLAHGGMTHLLSNFVVILLTGPLLEDRFGSFRMLAILVTASVSVGLAQCVLDPRGALIGASGTVFCLIMLTAMLAGRSGTIPVTVLLVAALYLGREVMALFADDGISQTAHILGGVLGVVLGVVMRAGSAPAPRHPVSRRS</sequence>
<dbReference type="Proteomes" id="UP000595197">
    <property type="component" value="Chromosome"/>
</dbReference>
<evidence type="ECO:0000256" key="2">
    <source>
        <dbReference type="ARBA" id="ARBA00022692"/>
    </source>
</evidence>
<evidence type="ECO:0000256" key="1">
    <source>
        <dbReference type="ARBA" id="ARBA00004141"/>
    </source>
</evidence>
<dbReference type="GO" id="GO:0006508">
    <property type="term" value="P:proteolysis"/>
    <property type="evidence" value="ECO:0007669"/>
    <property type="project" value="UniProtKB-KW"/>
</dbReference>
<keyword evidence="7" id="KW-0645">Protease</keyword>
<keyword evidence="3 5" id="KW-1133">Transmembrane helix</keyword>
<dbReference type="InterPro" id="IPR022764">
    <property type="entry name" value="Peptidase_S54_rhomboid_dom"/>
</dbReference>
<evidence type="ECO:0000259" key="6">
    <source>
        <dbReference type="Pfam" id="PF01694"/>
    </source>
</evidence>
<keyword evidence="2 5" id="KW-0812">Transmembrane</keyword>
<dbReference type="EMBL" id="CP067420">
    <property type="protein sequence ID" value="QQP91283.1"/>
    <property type="molecule type" value="Genomic_DNA"/>
</dbReference>
<comment type="subcellular location">
    <subcellularLocation>
        <location evidence="1">Membrane</location>
        <topology evidence="1">Multi-pass membrane protein</topology>
    </subcellularLocation>
</comment>
<feature type="transmembrane region" description="Helical" evidence="5">
    <location>
        <begin position="81"/>
        <end position="101"/>
    </location>
</feature>
<feature type="transmembrane region" description="Helical" evidence="5">
    <location>
        <begin position="113"/>
        <end position="143"/>
    </location>
</feature>
<organism evidence="7 8">
    <name type="scientific">Skermanella cutis</name>
    <dbReference type="NCBI Taxonomy" id="2775420"/>
    <lineage>
        <taxon>Bacteria</taxon>
        <taxon>Pseudomonadati</taxon>
        <taxon>Pseudomonadota</taxon>
        <taxon>Alphaproteobacteria</taxon>
        <taxon>Rhodospirillales</taxon>
        <taxon>Azospirillaceae</taxon>
        <taxon>Skermanella</taxon>
    </lineage>
</organism>
<feature type="transmembrane region" description="Helical" evidence="5">
    <location>
        <begin position="155"/>
        <end position="175"/>
    </location>
</feature>
<dbReference type="Gene3D" id="1.20.1540.10">
    <property type="entry name" value="Rhomboid-like"/>
    <property type="match status" value="1"/>
</dbReference>
<dbReference type="GO" id="GO:0008233">
    <property type="term" value="F:peptidase activity"/>
    <property type="evidence" value="ECO:0007669"/>
    <property type="project" value="UniProtKB-KW"/>
</dbReference>
<dbReference type="Pfam" id="PF01694">
    <property type="entry name" value="Rhomboid"/>
    <property type="match status" value="1"/>
</dbReference>
<proteinExistence type="predicted"/>
<dbReference type="SUPFAM" id="SSF144091">
    <property type="entry name" value="Rhomboid-like"/>
    <property type="match status" value="1"/>
</dbReference>
<feature type="transmembrane region" description="Helical" evidence="5">
    <location>
        <begin position="47"/>
        <end position="69"/>
    </location>
</feature>
<dbReference type="InterPro" id="IPR035952">
    <property type="entry name" value="Rhomboid-like_sf"/>
</dbReference>
<keyword evidence="4 5" id="KW-0472">Membrane</keyword>
<dbReference type="RefSeq" id="WP_201079029.1">
    <property type="nucleotide sequence ID" value="NZ_CP067420.1"/>
</dbReference>